<dbReference type="EMBL" id="JAELXS010000009">
    <property type="protein sequence ID" value="MBJ6123177.1"/>
    <property type="molecule type" value="Genomic_DNA"/>
</dbReference>
<keyword evidence="2" id="KW-1185">Reference proteome</keyword>
<keyword evidence="1" id="KW-0436">Ligase</keyword>
<comment type="caution">
    <text evidence="1">The sequence shown here is derived from an EMBL/GenBank/DDBJ whole genome shotgun (WGS) entry which is preliminary data.</text>
</comment>
<evidence type="ECO:0000313" key="1">
    <source>
        <dbReference type="EMBL" id="MBJ6123177.1"/>
    </source>
</evidence>
<protein>
    <submittedName>
        <fullName evidence="1">2'-5' RNA ligase family protein</fullName>
    </submittedName>
</protein>
<name>A0ABS0XT05_9SPHN</name>
<evidence type="ECO:0000313" key="2">
    <source>
        <dbReference type="Proteomes" id="UP000640426"/>
    </source>
</evidence>
<organism evidence="1 2">
    <name type="scientific">Sphingomonas mollis</name>
    <dbReference type="NCBI Taxonomy" id="2795726"/>
    <lineage>
        <taxon>Bacteria</taxon>
        <taxon>Pseudomonadati</taxon>
        <taxon>Pseudomonadota</taxon>
        <taxon>Alphaproteobacteria</taxon>
        <taxon>Sphingomonadales</taxon>
        <taxon>Sphingomonadaceae</taxon>
        <taxon>Sphingomonas</taxon>
    </lineage>
</organism>
<dbReference type="Gene3D" id="3.90.1140.10">
    <property type="entry name" value="Cyclic phosphodiesterase"/>
    <property type="match status" value="1"/>
</dbReference>
<dbReference type="SUPFAM" id="SSF55144">
    <property type="entry name" value="LigT-like"/>
    <property type="match status" value="1"/>
</dbReference>
<dbReference type="Pfam" id="PF13563">
    <property type="entry name" value="2_5_RNA_ligase2"/>
    <property type="match status" value="1"/>
</dbReference>
<sequence>MAREAVCVDAAQRGKRDGVFPPAVESRGRAGQSGRDLTGDFPAAPIPAPIIVTALFGRSDQGWFDAQRAEFFPPERNVLSAHCTLFHHLPPSAADELKHRLTQATRAVRAPDVRIAGLMSLGRGVAYRLDAPGLAAIRHDLVDAFAGLLTPQDAGGWRPHVTIQNKVTPNVAKLLLDRLAKDFRPRPVELTGLATWWYRGGPWEALSRHMFA</sequence>
<gene>
    <name evidence="1" type="ORF">JAO74_15390</name>
</gene>
<proteinExistence type="predicted"/>
<dbReference type="InterPro" id="IPR009097">
    <property type="entry name" value="Cyclic_Pdiesterase"/>
</dbReference>
<accession>A0ABS0XT05</accession>
<dbReference type="GO" id="GO:0016874">
    <property type="term" value="F:ligase activity"/>
    <property type="evidence" value="ECO:0007669"/>
    <property type="project" value="UniProtKB-KW"/>
</dbReference>
<dbReference type="Proteomes" id="UP000640426">
    <property type="component" value="Unassembled WGS sequence"/>
</dbReference>
<reference evidence="2" key="1">
    <citation type="submission" date="2020-12" db="EMBL/GenBank/DDBJ databases">
        <title>Hymenobacter sp.</title>
        <authorList>
            <person name="Kim M.K."/>
        </authorList>
    </citation>
    <scope>NUCLEOTIDE SEQUENCE [LARGE SCALE GENOMIC DNA]</scope>
    <source>
        <strain evidence="2">BT553</strain>
    </source>
</reference>